<evidence type="ECO:0000313" key="2">
    <source>
        <dbReference type="Proteomes" id="UP000609064"/>
    </source>
</evidence>
<keyword evidence="2" id="KW-1185">Reference proteome</keyword>
<dbReference type="Pfam" id="PF14054">
    <property type="entry name" value="DUF4249"/>
    <property type="match status" value="1"/>
</dbReference>
<evidence type="ECO:0000313" key="1">
    <source>
        <dbReference type="EMBL" id="GGD54431.1"/>
    </source>
</evidence>
<dbReference type="PROSITE" id="PS51257">
    <property type="entry name" value="PROKAR_LIPOPROTEIN"/>
    <property type="match status" value="1"/>
</dbReference>
<evidence type="ECO:0008006" key="3">
    <source>
        <dbReference type="Google" id="ProtNLM"/>
    </source>
</evidence>
<comment type="caution">
    <text evidence="1">The sequence shown here is derived from an EMBL/GenBank/DDBJ whole genome shotgun (WGS) entry which is preliminary data.</text>
</comment>
<protein>
    <recommendedName>
        <fullName evidence="3">DUF4249 domain-containing protein</fullName>
    </recommendedName>
</protein>
<accession>A0A917DNF3</accession>
<dbReference type="RefSeq" id="WP_188765751.1">
    <property type="nucleotide sequence ID" value="NZ_BMKK01000003.1"/>
</dbReference>
<reference evidence="1" key="2">
    <citation type="submission" date="2020-09" db="EMBL/GenBank/DDBJ databases">
        <authorList>
            <person name="Sun Q."/>
            <person name="Zhou Y."/>
        </authorList>
    </citation>
    <scope>NUCLEOTIDE SEQUENCE</scope>
    <source>
        <strain evidence="1">CGMCC 1.15958</strain>
    </source>
</reference>
<sequence>MKTKIIGFIITIGLWVTACVEPFELGVVSDLRILTVDATLTDIAKEQRVTISESFNAKGTAFNSPILKASVELLINGKETVKFIEKGEGIYALPTNFELKTGTSYQLFFTKNDGSSYKSGIEKLVEVPEIIRIHDVFYKDGILKEEKFIPANFVYIDTKDPAEEKNNYLWTWQLWEKQDICITCEGGRYYPNTGCRAQNEYQGLFFDYYCEGDCWDILRSSELNVLNDFTSNGKTISNRLVAQIPYYTTNGALIEISQQSISNEAYKYLKLLADQTQNTGTLVDTPPAALIGNITNINNTSEPVAGFFMVKSIKSKRYWIDRKEPNELKIKTVGLRDHTLSQEPPVSGEIGRPPLVKCLLSPTRTPNKPDGWLQ</sequence>
<gene>
    <name evidence="1" type="ORF">GCM10011514_18210</name>
</gene>
<dbReference type="EMBL" id="BMKK01000003">
    <property type="protein sequence ID" value="GGD54431.1"/>
    <property type="molecule type" value="Genomic_DNA"/>
</dbReference>
<proteinExistence type="predicted"/>
<reference evidence="1" key="1">
    <citation type="journal article" date="2014" name="Int. J. Syst. Evol. Microbiol.">
        <title>Complete genome sequence of Corynebacterium casei LMG S-19264T (=DSM 44701T), isolated from a smear-ripened cheese.</title>
        <authorList>
            <consortium name="US DOE Joint Genome Institute (JGI-PGF)"/>
            <person name="Walter F."/>
            <person name="Albersmeier A."/>
            <person name="Kalinowski J."/>
            <person name="Ruckert C."/>
        </authorList>
    </citation>
    <scope>NUCLEOTIDE SEQUENCE</scope>
    <source>
        <strain evidence="1">CGMCC 1.15958</strain>
    </source>
</reference>
<organism evidence="1 2">
    <name type="scientific">Emticicia aquatilis</name>
    <dbReference type="NCBI Taxonomy" id="1537369"/>
    <lineage>
        <taxon>Bacteria</taxon>
        <taxon>Pseudomonadati</taxon>
        <taxon>Bacteroidota</taxon>
        <taxon>Cytophagia</taxon>
        <taxon>Cytophagales</taxon>
        <taxon>Leadbetterellaceae</taxon>
        <taxon>Emticicia</taxon>
    </lineage>
</organism>
<dbReference type="InterPro" id="IPR025345">
    <property type="entry name" value="DUF4249"/>
</dbReference>
<dbReference type="Proteomes" id="UP000609064">
    <property type="component" value="Unassembled WGS sequence"/>
</dbReference>
<name>A0A917DNF3_9BACT</name>
<dbReference type="AlphaFoldDB" id="A0A917DNF3"/>